<dbReference type="AlphaFoldDB" id="A0AAV1NEG0"/>
<accession>A0AAV1NEG0</accession>
<evidence type="ECO:0000313" key="3">
    <source>
        <dbReference type="Proteomes" id="UP001314229"/>
    </source>
</evidence>
<gene>
    <name evidence="2" type="ORF">FSCOSCO3_A016426</name>
</gene>
<dbReference type="PANTHER" id="PTHR33064">
    <property type="entry name" value="POL PROTEIN"/>
    <property type="match status" value="1"/>
</dbReference>
<dbReference type="EMBL" id="CAWUFR010000030">
    <property type="protein sequence ID" value="CAK6957605.1"/>
    <property type="molecule type" value="Genomic_DNA"/>
</dbReference>
<evidence type="ECO:0000313" key="2">
    <source>
        <dbReference type="EMBL" id="CAK6957605.1"/>
    </source>
</evidence>
<evidence type="ECO:0000256" key="1">
    <source>
        <dbReference type="SAM" id="MobiDB-lite"/>
    </source>
</evidence>
<sequence length="277" mass="30890">MRRYLQPNQVAEVIQLFQDGTSIHAVARRFAASPSTIPDTRRLAVTQGELNRAIELRLPSVSQPLEFFPSRQPPTTLTRPAPEPEPMQLSRPHLIPEERLRSVFQGVFVLRSEGPLHRVLPPAPKSLGSPAVEERRVSRSFPSSHKRFSIQASLCSSSVPLPLSALVNSGAEDNFIDEVVVRQAGFPTEPLETSIIVRALDGKLLARIAHQTTPLQLILSGNHRYIIKSGQVEADPEKIKAVAEWPVPASVKQLRRFLGFANFYRRFIKDYSTITAP</sequence>
<dbReference type="InterPro" id="IPR051320">
    <property type="entry name" value="Viral_Replic_Matur_Polypro"/>
</dbReference>
<dbReference type="InterPro" id="IPR043128">
    <property type="entry name" value="Rev_trsase/Diguanyl_cyclase"/>
</dbReference>
<organism evidence="2 3">
    <name type="scientific">Scomber scombrus</name>
    <name type="common">Atlantic mackerel</name>
    <name type="synonym">Scomber vernalis</name>
    <dbReference type="NCBI Taxonomy" id="13677"/>
    <lineage>
        <taxon>Eukaryota</taxon>
        <taxon>Metazoa</taxon>
        <taxon>Chordata</taxon>
        <taxon>Craniata</taxon>
        <taxon>Vertebrata</taxon>
        <taxon>Euteleostomi</taxon>
        <taxon>Actinopterygii</taxon>
        <taxon>Neopterygii</taxon>
        <taxon>Teleostei</taxon>
        <taxon>Neoteleostei</taxon>
        <taxon>Acanthomorphata</taxon>
        <taxon>Pelagiaria</taxon>
        <taxon>Scombriformes</taxon>
        <taxon>Scombridae</taxon>
        <taxon>Scomber</taxon>
    </lineage>
</organism>
<protein>
    <submittedName>
        <fullName evidence="2">Uncharacterized protein</fullName>
    </submittedName>
</protein>
<comment type="caution">
    <text evidence="2">The sequence shown here is derived from an EMBL/GenBank/DDBJ whole genome shotgun (WGS) entry which is preliminary data.</text>
</comment>
<proteinExistence type="predicted"/>
<name>A0AAV1NEG0_SCOSC</name>
<dbReference type="Proteomes" id="UP001314229">
    <property type="component" value="Unassembled WGS sequence"/>
</dbReference>
<reference evidence="2 3" key="1">
    <citation type="submission" date="2024-01" db="EMBL/GenBank/DDBJ databases">
        <authorList>
            <person name="Alioto T."/>
            <person name="Alioto T."/>
            <person name="Gomez Garrido J."/>
        </authorList>
    </citation>
    <scope>NUCLEOTIDE SEQUENCE [LARGE SCALE GENOMIC DNA]</scope>
</reference>
<dbReference type="PANTHER" id="PTHR33064:SF37">
    <property type="entry name" value="RIBONUCLEASE H"/>
    <property type="match status" value="1"/>
</dbReference>
<keyword evidence="3" id="KW-1185">Reference proteome</keyword>
<dbReference type="Gene3D" id="3.30.70.270">
    <property type="match status" value="1"/>
</dbReference>
<dbReference type="SUPFAM" id="SSF56672">
    <property type="entry name" value="DNA/RNA polymerases"/>
    <property type="match status" value="1"/>
</dbReference>
<feature type="region of interest" description="Disordered" evidence="1">
    <location>
        <begin position="65"/>
        <end position="87"/>
    </location>
</feature>
<dbReference type="CDD" id="cd00303">
    <property type="entry name" value="retropepsin_like"/>
    <property type="match status" value="1"/>
</dbReference>
<dbReference type="InterPro" id="IPR043502">
    <property type="entry name" value="DNA/RNA_pol_sf"/>
</dbReference>